<accession>A0A8J8NKL2</accession>
<keyword evidence="2" id="KW-1185">Reference proteome</keyword>
<evidence type="ECO:0000313" key="1">
    <source>
        <dbReference type="EMBL" id="TNV76928.1"/>
    </source>
</evidence>
<protein>
    <submittedName>
        <fullName evidence="1">Uncharacterized protein</fullName>
    </submittedName>
</protein>
<name>A0A8J8NKL2_HALGN</name>
<dbReference type="AlphaFoldDB" id="A0A8J8NKL2"/>
<proteinExistence type="predicted"/>
<organism evidence="1 2">
    <name type="scientific">Halteria grandinella</name>
    <dbReference type="NCBI Taxonomy" id="5974"/>
    <lineage>
        <taxon>Eukaryota</taxon>
        <taxon>Sar</taxon>
        <taxon>Alveolata</taxon>
        <taxon>Ciliophora</taxon>
        <taxon>Intramacronucleata</taxon>
        <taxon>Spirotrichea</taxon>
        <taxon>Stichotrichia</taxon>
        <taxon>Sporadotrichida</taxon>
        <taxon>Halteriidae</taxon>
        <taxon>Halteria</taxon>
    </lineage>
</organism>
<reference evidence="1" key="1">
    <citation type="submission" date="2019-06" db="EMBL/GenBank/DDBJ databases">
        <authorList>
            <person name="Zheng W."/>
        </authorList>
    </citation>
    <scope>NUCLEOTIDE SEQUENCE</scope>
    <source>
        <strain evidence="1">QDHG01</strain>
    </source>
</reference>
<sequence>MIKGPLVNAHLCVHSPVDYHGCSLPYFPPAVLPLHHYRSLPVVKNPQWEYFQVLHLPAHEVCKSTFVSPFLHVSQLNIAFTTIS</sequence>
<dbReference type="Proteomes" id="UP000785679">
    <property type="component" value="Unassembled WGS sequence"/>
</dbReference>
<evidence type="ECO:0000313" key="2">
    <source>
        <dbReference type="Proteomes" id="UP000785679"/>
    </source>
</evidence>
<gene>
    <name evidence="1" type="ORF">FGO68_gene16370</name>
</gene>
<comment type="caution">
    <text evidence="1">The sequence shown here is derived from an EMBL/GenBank/DDBJ whole genome shotgun (WGS) entry which is preliminary data.</text>
</comment>
<dbReference type="EMBL" id="RRYP01012717">
    <property type="protein sequence ID" value="TNV76928.1"/>
    <property type="molecule type" value="Genomic_DNA"/>
</dbReference>